<dbReference type="Proteomes" id="UP000564425">
    <property type="component" value="Unassembled WGS sequence"/>
</dbReference>
<protein>
    <submittedName>
        <fullName evidence="1">Uncharacterized protein</fullName>
    </submittedName>
</protein>
<dbReference type="RefSeq" id="WP_181501493.1">
    <property type="nucleotide sequence ID" value="NZ_JACDUH010000003.1"/>
</dbReference>
<organism evidence="1 2">
    <name type="scientific">Methanococcus maripaludis</name>
    <name type="common">Methanococcus deltae</name>
    <dbReference type="NCBI Taxonomy" id="39152"/>
    <lineage>
        <taxon>Archaea</taxon>
        <taxon>Methanobacteriati</taxon>
        <taxon>Methanobacteriota</taxon>
        <taxon>Methanomada group</taxon>
        <taxon>Methanococci</taxon>
        <taxon>Methanococcales</taxon>
        <taxon>Methanococcaceae</taxon>
        <taxon>Methanococcus</taxon>
    </lineage>
</organism>
<evidence type="ECO:0000313" key="2">
    <source>
        <dbReference type="Proteomes" id="UP000564425"/>
    </source>
</evidence>
<name>A0A7J9NWG6_METMI</name>
<accession>A0A7J9NWG6</accession>
<gene>
    <name evidence="1" type="ORF">HNP86_001826</name>
</gene>
<sequence>MSEYTTPDEKFVAMRLELTNLYRANTDLIYLGTKFRTLFKKICPRNRKIPDTNLTAHGGTDSASLFVISQIQPNTFNKRNSGRYYECSTFISKFEIPNINVYKVTPTLAKLHSRIIVYDKIYYDPYNNQIVFGGIHDGIYEYQGLSLDNEYSMFMLANEFVKHFDTMYPVVKQLHESVDVCITANKRLYDEFTTYHTLTKLDKV</sequence>
<reference evidence="1 2" key="1">
    <citation type="submission" date="2020-07" db="EMBL/GenBank/DDBJ databases">
        <title>Genomic Encyclopedia of Type Strains, Phase IV (KMG-V): Genome sequencing to study the core and pangenomes of soil and plant-associated prokaryotes.</title>
        <authorList>
            <person name="Whitman W."/>
        </authorList>
    </citation>
    <scope>NUCLEOTIDE SEQUENCE [LARGE SCALE GENOMIC DNA]</scope>
    <source>
        <strain evidence="1 2">A1</strain>
    </source>
</reference>
<dbReference type="EMBL" id="JACDUH010000003">
    <property type="protein sequence ID" value="MBA2851667.1"/>
    <property type="molecule type" value="Genomic_DNA"/>
</dbReference>
<proteinExistence type="predicted"/>
<evidence type="ECO:0000313" key="1">
    <source>
        <dbReference type="EMBL" id="MBA2851667.1"/>
    </source>
</evidence>
<comment type="caution">
    <text evidence="1">The sequence shown here is derived from an EMBL/GenBank/DDBJ whole genome shotgun (WGS) entry which is preliminary data.</text>
</comment>
<dbReference type="AlphaFoldDB" id="A0A7J9NWG6"/>